<reference evidence="12 13" key="1">
    <citation type="submission" date="2015-11" db="EMBL/GenBank/DDBJ databases">
        <title>Draft genome of Sulfurovum riftiae 1812E, a member of the Epsilonproteobacteria isolated from the tube of the deep-sea hydrothermal vent tubewom Riftia pachyptila.</title>
        <authorList>
            <person name="Vetriani C."/>
            <person name="Giovannelli D."/>
        </authorList>
    </citation>
    <scope>NUCLEOTIDE SEQUENCE [LARGE SCALE GENOMIC DNA]</scope>
    <source>
        <strain evidence="12 13">1812E</strain>
    </source>
</reference>
<dbReference type="GO" id="GO:0005737">
    <property type="term" value="C:cytoplasm"/>
    <property type="evidence" value="ECO:0007669"/>
    <property type="project" value="UniProtKB-SubCell"/>
</dbReference>
<name>A0A151CGK5_9BACT</name>
<dbReference type="Gene3D" id="3.40.50.150">
    <property type="entry name" value="Vaccinia Virus protein VP39"/>
    <property type="match status" value="1"/>
</dbReference>
<dbReference type="OrthoDB" id="9810066at2"/>
<organism evidence="12 13">
    <name type="scientific">Sulfurovum riftiae</name>
    <dbReference type="NCBI Taxonomy" id="1630136"/>
    <lineage>
        <taxon>Bacteria</taxon>
        <taxon>Pseudomonadati</taxon>
        <taxon>Campylobacterota</taxon>
        <taxon>Epsilonproteobacteria</taxon>
        <taxon>Campylobacterales</taxon>
        <taxon>Sulfurovaceae</taxon>
        <taxon>Sulfurovum</taxon>
    </lineage>
</organism>
<sequence>MKDIETLIDSMILNDALRTPRIMEAFKEVDRKYFVPESFGEYIYVDAPLPIGEDQTISQPSTVSFMLELLEPGEGDKILDIGSGSGWTTALLCHIVGETGSVEGLERKEVLVEKGRENLAKFKFGPRCSIDKAGEALGRPGETFDRILVSASSDEIPEVLFEQLKPGGILVIPVRNSIFRFRKSSDGRITKEEYPGFRFVPLIY</sequence>
<evidence type="ECO:0000256" key="8">
    <source>
        <dbReference type="ARBA" id="ARBA00022691"/>
    </source>
</evidence>
<dbReference type="SUPFAM" id="SSF53335">
    <property type="entry name" value="S-adenosyl-L-methionine-dependent methyltransferases"/>
    <property type="match status" value="1"/>
</dbReference>
<dbReference type="Pfam" id="PF01135">
    <property type="entry name" value="PCMT"/>
    <property type="match status" value="1"/>
</dbReference>
<dbReference type="GO" id="GO:0032259">
    <property type="term" value="P:methylation"/>
    <property type="evidence" value="ECO:0007669"/>
    <property type="project" value="UniProtKB-KW"/>
</dbReference>
<evidence type="ECO:0000256" key="6">
    <source>
        <dbReference type="ARBA" id="ARBA00022603"/>
    </source>
</evidence>
<dbReference type="AlphaFoldDB" id="A0A151CGK5"/>
<dbReference type="PANTHER" id="PTHR11579">
    <property type="entry name" value="PROTEIN-L-ISOASPARTATE O-METHYLTRANSFERASE"/>
    <property type="match status" value="1"/>
</dbReference>
<gene>
    <name evidence="12" type="ORF">AS592_07410</name>
</gene>
<evidence type="ECO:0000256" key="3">
    <source>
        <dbReference type="ARBA" id="ARBA00011890"/>
    </source>
</evidence>
<dbReference type="GO" id="GO:0004719">
    <property type="term" value="F:protein-L-isoaspartate (D-aspartate) O-methyltransferase activity"/>
    <property type="evidence" value="ECO:0007669"/>
    <property type="project" value="UniProtKB-EC"/>
</dbReference>
<keyword evidence="6 12" id="KW-0489">Methyltransferase</keyword>
<dbReference type="CDD" id="cd02440">
    <property type="entry name" value="AdoMet_MTases"/>
    <property type="match status" value="1"/>
</dbReference>
<comment type="subcellular location">
    <subcellularLocation>
        <location evidence="1">Cytoplasm</location>
    </subcellularLocation>
</comment>
<keyword evidence="8" id="KW-0949">S-adenosyl-L-methionine</keyword>
<keyword evidence="7 12" id="KW-0808">Transferase</keyword>
<evidence type="ECO:0000256" key="5">
    <source>
        <dbReference type="ARBA" id="ARBA00022490"/>
    </source>
</evidence>
<dbReference type="PANTHER" id="PTHR11579:SF0">
    <property type="entry name" value="PROTEIN-L-ISOASPARTATE(D-ASPARTATE) O-METHYLTRANSFERASE"/>
    <property type="match status" value="1"/>
</dbReference>
<dbReference type="EMBL" id="LNKT01000023">
    <property type="protein sequence ID" value="KYJ86619.1"/>
    <property type="molecule type" value="Genomic_DNA"/>
</dbReference>
<dbReference type="InterPro" id="IPR029063">
    <property type="entry name" value="SAM-dependent_MTases_sf"/>
</dbReference>
<keyword evidence="13" id="KW-1185">Reference proteome</keyword>
<proteinExistence type="inferred from homology"/>
<dbReference type="InterPro" id="IPR000682">
    <property type="entry name" value="PCMT"/>
</dbReference>
<accession>A0A151CGK5</accession>
<comment type="similarity">
    <text evidence="2">Belongs to the methyltransferase superfamily. L-isoaspartyl/D-aspartyl protein methyltransferase family.</text>
</comment>
<comment type="caution">
    <text evidence="12">The sequence shown here is derived from an EMBL/GenBank/DDBJ whole genome shotgun (WGS) entry which is preliminary data.</text>
</comment>
<evidence type="ECO:0000256" key="4">
    <source>
        <dbReference type="ARBA" id="ARBA00013346"/>
    </source>
</evidence>
<dbReference type="Proteomes" id="UP000075359">
    <property type="component" value="Unassembled WGS sequence"/>
</dbReference>
<evidence type="ECO:0000256" key="2">
    <source>
        <dbReference type="ARBA" id="ARBA00005369"/>
    </source>
</evidence>
<evidence type="ECO:0000256" key="1">
    <source>
        <dbReference type="ARBA" id="ARBA00004496"/>
    </source>
</evidence>
<evidence type="ECO:0000313" key="13">
    <source>
        <dbReference type="Proteomes" id="UP000075359"/>
    </source>
</evidence>
<dbReference type="STRING" id="1630136.AS592_07410"/>
<evidence type="ECO:0000256" key="11">
    <source>
        <dbReference type="ARBA" id="ARBA00031350"/>
    </source>
</evidence>
<dbReference type="EC" id="2.1.1.77" evidence="3"/>
<evidence type="ECO:0000256" key="7">
    <source>
        <dbReference type="ARBA" id="ARBA00022679"/>
    </source>
</evidence>
<evidence type="ECO:0000256" key="9">
    <source>
        <dbReference type="ARBA" id="ARBA00030757"/>
    </source>
</evidence>
<evidence type="ECO:0000313" key="12">
    <source>
        <dbReference type="EMBL" id="KYJ86619.1"/>
    </source>
</evidence>
<evidence type="ECO:0000256" key="10">
    <source>
        <dbReference type="ARBA" id="ARBA00031323"/>
    </source>
</evidence>
<protein>
    <recommendedName>
        <fullName evidence="4">Protein-L-isoaspartate O-methyltransferase</fullName>
        <ecNumber evidence="3">2.1.1.77</ecNumber>
    </recommendedName>
    <alternativeName>
        <fullName evidence="11">L-isoaspartyl protein carboxyl methyltransferase</fullName>
    </alternativeName>
    <alternativeName>
        <fullName evidence="9">Protein L-isoaspartyl methyltransferase</fullName>
    </alternativeName>
    <alternativeName>
        <fullName evidence="10">Protein-beta-aspartate methyltransferase</fullName>
    </alternativeName>
</protein>
<keyword evidence="5" id="KW-0963">Cytoplasm</keyword>
<dbReference type="RefSeq" id="WP_067330982.1">
    <property type="nucleotide sequence ID" value="NZ_LNKT01000023.1"/>
</dbReference>